<reference evidence="8 10" key="3">
    <citation type="submission" date="2024-08" db="EMBL/GenBank/DDBJ databases">
        <authorList>
            <person name="Wei W."/>
        </authorList>
    </citation>
    <scope>NUCLEOTIDE SEQUENCE [LARGE SCALE GENOMIC DNA]</scope>
    <source>
        <strain evidence="8 10">XU2</strain>
    </source>
</reference>
<evidence type="ECO:0000256" key="3">
    <source>
        <dbReference type="ARBA" id="ARBA00022759"/>
    </source>
</evidence>
<evidence type="ECO:0000256" key="1">
    <source>
        <dbReference type="ARBA" id="ARBA00022722"/>
    </source>
</evidence>
<keyword evidence="6" id="KW-0325">Glycoprotein</keyword>
<dbReference type="EMBL" id="JBGOGF010000001">
    <property type="protein sequence ID" value="MFA1770238.1"/>
    <property type="molecule type" value="Genomic_DNA"/>
</dbReference>
<evidence type="ECO:0000256" key="6">
    <source>
        <dbReference type="ARBA" id="ARBA00023180"/>
    </source>
</evidence>
<keyword evidence="1" id="KW-0540">Nuclease</keyword>
<dbReference type="AlphaFoldDB" id="A0A5M8QLJ0"/>
<dbReference type="Proteomes" id="UP000323866">
    <property type="component" value="Unassembled WGS sequence"/>
</dbReference>
<dbReference type="InterPro" id="IPR003154">
    <property type="entry name" value="S1/P1nuclease"/>
</dbReference>
<evidence type="ECO:0000313" key="7">
    <source>
        <dbReference type="EMBL" id="KAA6435840.1"/>
    </source>
</evidence>
<name>A0A5M8QLJ0_9BACT</name>
<keyword evidence="10" id="KW-1185">Reference proteome</keyword>
<evidence type="ECO:0000313" key="10">
    <source>
        <dbReference type="Proteomes" id="UP001570846"/>
    </source>
</evidence>
<comment type="caution">
    <text evidence="7">The sequence shown here is derived from an EMBL/GenBank/DDBJ whole genome shotgun (WGS) entry which is preliminary data.</text>
</comment>
<gene>
    <name evidence="8" type="ORF">ACD591_02965</name>
    <name evidence="7" type="ORF">FOE74_07870</name>
</gene>
<dbReference type="GO" id="GO:0006308">
    <property type="term" value="P:DNA catabolic process"/>
    <property type="evidence" value="ECO:0007669"/>
    <property type="project" value="InterPro"/>
</dbReference>
<protein>
    <submittedName>
        <fullName evidence="8">Zinc dependent phospholipase C family protein</fullName>
    </submittedName>
</protein>
<dbReference type="CDD" id="cd10981">
    <property type="entry name" value="ZnPC_S1P1"/>
    <property type="match status" value="1"/>
</dbReference>
<dbReference type="Gene3D" id="1.10.575.10">
    <property type="entry name" value="P1 Nuclease"/>
    <property type="match status" value="1"/>
</dbReference>
<dbReference type="GO" id="GO:0046872">
    <property type="term" value="F:metal ion binding"/>
    <property type="evidence" value="ECO:0007669"/>
    <property type="project" value="UniProtKB-KW"/>
</dbReference>
<dbReference type="GO" id="GO:0003676">
    <property type="term" value="F:nucleic acid binding"/>
    <property type="evidence" value="ECO:0007669"/>
    <property type="project" value="InterPro"/>
</dbReference>
<keyword evidence="2" id="KW-0479">Metal-binding</keyword>
<accession>A0A5M8QLJ0</accession>
<keyword evidence="5" id="KW-1015">Disulfide bond</keyword>
<sequence length="346" mass="39866">MIRNSPRKVLLTLGLLFLCSGIGYSWGFFGHKVIQQLAIYGLPKDMQGFYHRHMALLVETSVRPDERRDHDPQEAPRHFIDLEAFGANPLEEMPQVYTQAAAKYSADTLQKYGVVPWQILKLKERLTQAFFRKDTDSILYYSADLAHYIQDAHVPLHTSLNYDGQLTGQHGLHSLWESKLPEQNLSSYSLQHNKARYLPNPQQEIWNVIKASHLLVPKVLALEKQVSETFTQDTKYIVTERNGRTRKSYTDAFSTAYNQALGTMVQDRMRAAAEQTSSFWYTCWVDGGKPDLEKLLPTPRTKTEKSQLKQEQKAWKKGTLQEKDLLLTKIRFSLMNVVEWVSNTLS</sequence>
<reference evidence="7 9" key="1">
    <citation type="submission" date="2019-07" db="EMBL/GenBank/DDBJ databases">
        <authorList>
            <person name="Qu J.-H."/>
        </authorList>
    </citation>
    <scope>NUCLEOTIDE SEQUENCE [LARGE SCALE GENOMIC DNA]</scope>
    <source>
        <strain evidence="7 9">MDT1-10-3</strain>
    </source>
</reference>
<dbReference type="InterPro" id="IPR008947">
    <property type="entry name" value="PLipase_C/P1_nuclease_dom_sf"/>
</dbReference>
<evidence type="ECO:0000313" key="8">
    <source>
        <dbReference type="EMBL" id="MFA1770238.1"/>
    </source>
</evidence>
<dbReference type="Pfam" id="PF02265">
    <property type="entry name" value="S1-P1_nuclease"/>
    <property type="match status" value="1"/>
</dbReference>
<dbReference type="EMBL" id="VKKZ01000019">
    <property type="protein sequence ID" value="KAA6435840.1"/>
    <property type="molecule type" value="Genomic_DNA"/>
</dbReference>
<evidence type="ECO:0000313" key="9">
    <source>
        <dbReference type="Proteomes" id="UP000323866"/>
    </source>
</evidence>
<evidence type="ECO:0000256" key="4">
    <source>
        <dbReference type="ARBA" id="ARBA00022801"/>
    </source>
</evidence>
<dbReference type="SUPFAM" id="SSF48537">
    <property type="entry name" value="Phospholipase C/P1 nuclease"/>
    <property type="match status" value="1"/>
</dbReference>
<dbReference type="OrthoDB" id="267579at2"/>
<dbReference type="GO" id="GO:0004519">
    <property type="term" value="F:endonuclease activity"/>
    <property type="evidence" value="ECO:0007669"/>
    <property type="project" value="UniProtKB-KW"/>
</dbReference>
<evidence type="ECO:0000256" key="5">
    <source>
        <dbReference type="ARBA" id="ARBA00023157"/>
    </source>
</evidence>
<evidence type="ECO:0000256" key="2">
    <source>
        <dbReference type="ARBA" id="ARBA00022723"/>
    </source>
</evidence>
<reference evidence="7 9" key="2">
    <citation type="submission" date="2019-09" db="EMBL/GenBank/DDBJ databases">
        <title>A bacterium isolated from glacier soil.</title>
        <authorList>
            <person name="Liu Q."/>
        </authorList>
    </citation>
    <scope>NUCLEOTIDE SEQUENCE [LARGE SCALE GENOMIC DNA]</scope>
    <source>
        <strain evidence="7 9">MDT1-10-3</strain>
    </source>
</reference>
<dbReference type="RefSeq" id="WP_149098031.1">
    <property type="nucleotide sequence ID" value="NZ_BMMG01000002.1"/>
</dbReference>
<dbReference type="Proteomes" id="UP001570846">
    <property type="component" value="Unassembled WGS sequence"/>
</dbReference>
<dbReference type="GO" id="GO:0016788">
    <property type="term" value="F:hydrolase activity, acting on ester bonds"/>
    <property type="evidence" value="ECO:0007669"/>
    <property type="project" value="InterPro"/>
</dbReference>
<keyword evidence="3" id="KW-0255">Endonuclease</keyword>
<organism evidence="7 9">
    <name type="scientific">Rufibacter glacialis</name>
    <dbReference type="NCBI Taxonomy" id="1259555"/>
    <lineage>
        <taxon>Bacteria</taxon>
        <taxon>Pseudomonadati</taxon>
        <taxon>Bacteroidota</taxon>
        <taxon>Cytophagia</taxon>
        <taxon>Cytophagales</taxon>
        <taxon>Hymenobacteraceae</taxon>
        <taxon>Rufibacter</taxon>
    </lineage>
</organism>
<keyword evidence="4" id="KW-0378">Hydrolase</keyword>
<proteinExistence type="predicted"/>